<dbReference type="Proteomes" id="UP000235616">
    <property type="component" value="Unassembled WGS sequence"/>
</dbReference>
<evidence type="ECO:0000313" key="1">
    <source>
        <dbReference type="EMBL" id="PMS20449.1"/>
    </source>
</evidence>
<sequence>MDVQGHGGAGKSDRWLGATLISRIRHHRSGSLEFGSWHGVTSREDRQMAGGTPDRRVLGRVDDRARANIIARRAAAA</sequence>
<evidence type="ECO:0000313" key="2">
    <source>
        <dbReference type="Proteomes" id="UP000235616"/>
    </source>
</evidence>
<dbReference type="EMBL" id="PNYA01000008">
    <property type="protein sequence ID" value="PMS20449.1"/>
    <property type="molecule type" value="Genomic_DNA"/>
</dbReference>
<gene>
    <name evidence="1" type="ORF">C0Z18_10950</name>
</gene>
<reference evidence="1 2" key="1">
    <citation type="submission" date="2018-01" db="EMBL/GenBank/DDBJ databases">
        <title>Whole genome analyses suggest that Burkholderia sensu lato contains two further novel genera in the rhizoxinica-symbiotica group Mycetohabitans gen. nov., and Trinickia gen. nov.: implications for the evolution of diazotrophy and nodulation in the Burkholderiaceae.</title>
        <authorList>
            <person name="Estrada-de los Santos P."/>
            <person name="Palmer M."/>
            <person name="Chavez-Ramirez B."/>
            <person name="Beukes C."/>
            <person name="Steenkamp E.T."/>
            <person name="Hirsch A.M."/>
            <person name="Manyaka P."/>
            <person name="Maluk M."/>
            <person name="Lafos M."/>
            <person name="Crook M."/>
            <person name="Gross E."/>
            <person name="Simon M.F."/>
            <person name="Bueno dos Reis Junior F."/>
            <person name="Poole P.S."/>
            <person name="Venter S.N."/>
            <person name="James E.K."/>
        </authorList>
    </citation>
    <scope>NUCLEOTIDE SEQUENCE [LARGE SCALE GENOMIC DNA]</scope>
    <source>
        <strain evidence="1 2">GIMN1.004</strain>
    </source>
</reference>
<name>A0A2N7VTJ5_9BURK</name>
<dbReference type="AlphaFoldDB" id="A0A2N7VTJ5"/>
<keyword evidence="2" id="KW-1185">Reference proteome</keyword>
<proteinExistence type="predicted"/>
<organism evidence="1 2">
    <name type="scientific">Trinickia dabaoshanensis</name>
    <dbReference type="NCBI Taxonomy" id="564714"/>
    <lineage>
        <taxon>Bacteria</taxon>
        <taxon>Pseudomonadati</taxon>
        <taxon>Pseudomonadota</taxon>
        <taxon>Betaproteobacteria</taxon>
        <taxon>Burkholderiales</taxon>
        <taxon>Burkholderiaceae</taxon>
        <taxon>Trinickia</taxon>
    </lineage>
</organism>
<protein>
    <submittedName>
        <fullName evidence="1">Uncharacterized protein</fullName>
    </submittedName>
</protein>
<comment type="caution">
    <text evidence="1">The sequence shown here is derived from an EMBL/GenBank/DDBJ whole genome shotgun (WGS) entry which is preliminary data.</text>
</comment>
<accession>A0A2N7VTJ5</accession>